<reference evidence="2" key="1">
    <citation type="submission" date="2016-10" db="EMBL/GenBank/DDBJ databases">
        <authorList>
            <person name="Varghese N."/>
            <person name="Submissions S."/>
        </authorList>
    </citation>
    <scope>NUCLEOTIDE SEQUENCE [LARGE SCALE GENOMIC DNA]</scope>
    <source>
        <strain evidence="2">DSM 28453</strain>
    </source>
</reference>
<dbReference type="AlphaFoldDB" id="A0A1I4AVU7"/>
<keyword evidence="2" id="KW-1185">Reference proteome</keyword>
<evidence type="ECO:0000313" key="1">
    <source>
        <dbReference type="EMBL" id="SFK60544.1"/>
    </source>
</evidence>
<gene>
    <name evidence="1" type="ORF">SAMN04488036_101634</name>
</gene>
<evidence type="ECO:0000313" key="2">
    <source>
        <dbReference type="Proteomes" id="UP000198851"/>
    </source>
</evidence>
<dbReference type="STRING" id="1280847.SAMN04488036_101634"/>
<protein>
    <submittedName>
        <fullName evidence="1">Uncharacterized protein</fullName>
    </submittedName>
</protein>
<dbReference type="EMBL" id="FOSZ01000001">
    <property type="protein sequence ID" value="SFK60544.1"/>
    <property type="molecule type" value="Genomic_DNA"/>
</dbReference>
<name>A0A1I4AVU7_9RHOB</name>
<sequence length="71" mass="8168">MELLAEEIVRQRIPRQTRLRLPIGRQLVVKQAVFSINEVVGQRIGLVGNVPQRLHNDRETRSEVSVRDQVA</sequence>
<proteinExistence type="predicted"/>
<dbReference type="Proteomes" id="UP000198851">
    <property type="component" value="Unassembled WGS sequence"/>
</dbReference>
<accession>A0A1I4AVU7</accession>
<organism evidence="1 2">
    <name type="scientific">Shimia haliotis</name>
    <dbReference type="NCBI Taxonomy" id="1280847"/>
    <lineage>
        <taxon>Bacteria</taxon>
        <taxon>Pseudomonadati</taxon>
        <taxon>Pseudomonadota</taxon>
        <taxon>Alphaproteobacteria</taxon>
        <taxon>Rhodobacterales</taxon>
        <taxon>Roseobacteraceae</taxon>
    </lineage>
</organism>